<dbReference type="PANTHER" id="PTHR31213">
    <property type="entry name" value="OS08G0374000 PROTEIN-RELATED"/>
    <property type="match status" value="1"/>
</dbReference>
<dbReference type="GO" id="GO:0009738">
    <property type="term" value="P:abscisic acid-activated signaling pathway"/>
    <property type="evidence" value="ECO:0007669"/>
    <property type="project" value="TreeGrafter"/>
</dbReference>
<keyword evidence="2" id="KW-1185">Reference proteome</keyword>
<accession>A0AAV9C7I8</accession>
<dbReference type="GO" id="GO:0005634">
    <property type="term" value="C:nucleus"/>
    <property type="evidence" value="ECO:0007669"/>
    <property type="project" value="TreeGrafter"/>
</dbReference>
<dbReference type="GO" id="GO:0005737">
    <property type="term" value="C:cytoplasm"/>
    <property type="evidence" value="ECO:0007669"/>
    <property type="project" value="TreeGrafter"/>
</dbReference>
<reference evidence="1" key="1">
    <citation type="journal article" date="2023" name="Nat. Commun.">
        <title>Diploid and tetraploid genomes of Acorus and the evolution of monocots.</title>
        <authorList>
            <person name="Ma L."/>
            <person name="Liu K.W."/>
            <person name="Li Z."/>
            <person name="Hsiao Y.Y."/>
            <person name="Qi Y."/>
            <person name="Fu T."/>
            <person name="Tang G.D."/>
            <person name="Zhang D."/>
            <person name="Sun W.H."/>
            <person name="Liu D.K."/>
            <person name="Li Y."/>
            <person name="Chen G.Z."/>
            <person name="Liu X.D."/>
            <person name="Liao X.Y."/>
            <person name="Jiang Y.T."/>
            <person name="Yu X."/>
            <person name="Hao Y."/>
            <person name="Huang J."/>
            <person name="Zhao X.W."/>
            <person name="Ke S."/>
            <person name="Chen Y.Y."/>
            <person name="Wu W.L."/>
            <person name="Hsu J.L."/>
            <person name="Lin Y.F."/>
            <person name="Huang M.D."/>
            <person name="Li C.Y."/>
            <person name="Huang L."/>
            <person name="Wang Z.W."/>
            <person name="Zhao X."/>
            <person name="Zhong W.Y."/>
            <person name="Peng D.H."/>
            <person name="Ahmad S."/>
            <person name="Lan S."/>
            <person name="Zhang J.S."/>
            <person name="Tsai W.C."/>
            <person name="Van de Peer Y."/>
            <person name="Liu Z.J."/>
        </authorList>
    </citation>
    <scope>NUCLEOTIDE SEQUENCE</scope>
    <source>
        <strain evidence="1">CP</strain>
    </source>
</reference>
<dbReference type="InterPro" id="IPR023393">
    <property type="entry name" value="START-like_dom_sf"/>
</dbReference>
<protein>
    <recommendedName>
        <fullName evidence="3">Bet v I/Major latex protein domain-containing protein</fullName>
    </recommendedName>
</protein>
<dbReference type="PANTHER" id="PTHR31213:SF19">
    <property type="entry name" value="BET V I_MAJOR LATEX PROTEIN DOMAIN-CONTAINING PROTEIN"/>
    <property type="match status" value="1"/>
</dbReference>
<dbReference type="InterPro" id="IPR050279">
    <property type="entry name" value="Plant_def-hormone_signal"/>
</dbReference>
<dbReference type="SUPFAM" id="SSF55961">
    <property type="entry name" value="Bet v1-like"/>
    <property type="match status" value="1"/>
</dbReference>
<dbReference type="AlphaFoldDB" id="A0AAV9C7I8"/>
<evidence type="ECO:0000313" key="2">
    <source>
        <dbReference type="Proteomes" id="UP001180020"/>
    </source>
</evidence>
<dbReference type="GO" id="GO:0010427">
    <property type="term" value="F:abscisic acid binding"/>
    <property type="evidence" value="ECO:0007669"/>
    <property type="project" value="TreeGrafter"/>
</dbReference>
<name>A0AAV9C7I8_ACOCL</name>
<dbReference type="GO" id="GO:0038023">
    <property type="term" value="F:signaling receptor activity"/>
    <property type="evidence" value="ECO:0007669"/>
    <property type="project" value="TreeGrafter"/>
</dbReference>
<dbReference type="Gene3D" id="3.30.530.20">
    <property type="match status" value="1"/>
</dbReference>
<proteinExistence type="predicted"/>
<evidence type="ECO:0008006" key="3">
    <source>
        <dbReference type="Google" id="ProtNLM"/>
    </source>
</evidence>
<organism evidence="1 2">
    <name type="scientific">Acorus calamus</name>
    <name type="common">Sweet flag</name>
    <dbReference type="NCBI Taxonomy" id="4465"/>
    <lineage>
        <taxon>Eukaryota</taxon>
        <taxon>Viridiplantae</taxon>
        <taxon>Streptophyta</taxon>
        <taxon>Embryophyta</taxon>
        <taxon>Tracheophyta</taxon>
        <taxon>Spermatophyta</taxon>
        <taxon>Magnoliopsida</taxon>
        <taxon>Liliopsida</taxon>
        <taxon>Acoraceae</taxon>
        <taxon>Acorus</taxon>
    </lineage>
</organism>
<dbReference type="GO" id="GO:0004864">
    <property type="term" value="F:protein phosphatase inhibitor activity"/>
    <property type="evidence" value="ECO:0007669"/>
    <property type="project" value="TreeGrafter"/>
</dbReference>
<dbReference type="EMBL" id="JAUJYO010000020">
    <property type="protein sequence ID" value="KAK1285100.1"/>
    <property type="molecule type" value="Genomic_DNA"/>
</dbReference>
<comment type="caution">
    <text evidence="1">The sequence shown here is derived from an EMBL/GenBank/DDBJ whole genome shotgun (WGS) entry which is preliminary data.</text>
</comment>
<gene>
    <name evidence="1" type="ORF">QJS10_CPB20g01219</name>
</gene>
<sequence length="115" mass="12537">MKGEVVHEAEFGFPASTVWEIYGSIRLAQLVVKSLPNFIAKTELLEGDGGVGSVLLVTFSSGLDHKEKFIMTDNEKRMKLVEGIGGGSGLKKKVIRVEVIEKGERTSIARTTCQI</sequence>
<reference evidence="1" key="2">
    <citation type="submission" date="2023-06" db="EMBL/GenBank/DDBJ databases">
        <authorList>
            <person name="Ma L."/>
            <person name="Liu K.-W."/>
            <person name="Li Z."/>
            <person name="Hsiao Y.-Y."/>
            <person name="Qi Y."/>
            <person name="Fu T."/>
            <person name="Tang G."/>
            <person name="Zhang D."/>
            <person name="Sun W.-H."/>
            <person name="Liu D.-K."/>
            <person name="Li Y."/>
            <person name="Chen G.-Z."/>
            <person name="Liu X.-D."/>
            <person name="Liao X.-Y."/>
            <person name="Jiang Y.-T."/>
            <person name="Yu X."/>
            <person name="Hao Y."/>
            <person name="Huang J."/>
            <person name="Zhao X.-W."/>
            <person name="Ke S."/>
            <person name="Chen Y.-Y."/>
            <person name="Wu W.-L."/>
            <person name="Hsu J.-L."/>
            <person name="Lin Y.-F."/>
            <person name="Huang M.-D."/>
            <person name="Li C.-Y."/>
            <person name="Huang L."/>
            <person name="Wang Z.-W."/>
            <person name="Zhao X."/>
            <person name="Zhong W.-Y."/>
            <person name="Peng D.-H."/>
            <person name="Ahmad S."/>
            <person name="Lan S."/>
            <person name="Zhang J.-S."/>
            <person name="Tsai W.-C."/>
            <person name="Van De Peer Y."/>
            <person name="Liu Z.-J."/>
        </authorList>
    </citation>
    <scope>NUCLEOTIDE SEQUENCE</scope>
    <source>
        <strain evidence="1">CP</strain>
        <tissue evidence="1">Leaves</tissue>
    </source>
</reference>
<dbReference type="Proteomes" id="UP001180020">
    <property type="component" value="Unassembled WGS sequence"/>
</dbReference>
<evidence type="ECO:0000313" key="1">
    <source>
        <dbReference type="EMBL" id="KAK1285100.1"/>
    </source>
</evidence>